<dbReference type="Pfam" id="PF20066">
    <property type="entry name" value="Glyoxalase_8"/>
    <property type="match status" value="1"/>
</dbReference>
<reference evidence="2 3" key="1">
    <citation type="submission" date="2024-06" db="EMBL/GenBank/DDBJ databases">
        <title>Genomic Encyclopedia of Type Strains, Phase IV (KMG-IV): sequencing the most valuable type-strain genomes for metagenomic binning, comparative biology and taxonomic classification.</title>
        <authorList>
            <person name="Goeker M."/>
        </authorList>
    </citation>
    <scope>NUCLEOTIDE SEQUENCE [LARGE SCALE GENOMIC DNA]</scope>
    <source>
        <strain evidence="2 3">DSM 29846</strain>
    </source>
</reference>
<dbReference type="InterPro" id="IPR037523">
    <property type="entry name" value="VOC_core"/>
</dbReference>
<name>A0ABV2HX17_9HYPH</name>
<keyword evidence="3" id="KW-1185">Reference proteome</keyword>
<protein>
    <submittedName>
        <fullName evidence="2">Glyoxalase superfamily protein PhnB</fullName>
    </submittedName>
</protein>
<dbReference type="EMBL" id="JBEPLM010000009">
    <property type="protein sequence ID" value="MET3595111.1"/>
    <property type="molecule type" value="Genomic_DNA"/>
</dbReference>
<organism evidence="2 3">
    <name type="scientific">Mesorhizobium shonense</name>
    <dbReference type="NCBI Taxonomy" id="1209948"/>
    <lineage>
        <taxon>Bacteria</taxon>
        <taxon>Pseudomonadati</taxon>
        <taxon>Pseudomonadota</taxon>
        <taxon>Alphaproteobacteria</taxon>
        <taxon>Hyphomicrobiales</taxon>
        <taxon>Phyllobacteriaceae</taxon>
        <taxon>Mesorhizobium</taxon>
    </lineage>
</organism>
<dbReference type="PANTHER" id="PTHR34109:SF1">
    <property type="entry name" value="VOC DOMAIN-CONTAINING PROTEIN"/>
    <property type="match status" value="1"/>
</dbReference>
<accession>A0ABV2HX17</accession>
<dbReference type="InterPro" id="IPR029068">
    <property type="entry name" value="Glyas_Bleomycin-R_OHBP_Dase"/>
</dbReference>
<sequence>MGILARSKSMANALRKALAEQHIELPHSACLEIVARQFGFSGWNILKAASENETSLSFTLFVEHGRQQEAFLFYQAAFGAVRTKAHYLQENELMTVELELGGRQVAVCGSNPRREAEPQRGGPFFLKEKGAGSTVFRLVVNDAAAVLKAAVAAGAAVRDKVEFADDGWRVATIFDPFGHIWALQEKKVATTRQVA</sequence>
<proteinExistence type="predicted"/>
<dbReference type="Proteomes" id="UP001549036">
    <property type="component" value="Unassembled WGS sequence"/>
</dbReference>
<comment type="caution">
    <text evidence="2">The sequence shown here is derived from an EMBL/GenBank/DDBJ whole genome shotgun (WGS) entry which is preliminary data.</text>
</comment>
<evidence type="ECO:0000259" key="1">
    <source>
        <dbReference type="PROSITE" id="PS51819"/>
    </source>
</evidence>
<evidence type="ECO:0000313" key="2">
    <source>
        <dbReference type="EMBL" id="MET3595111.1"/>
    </source>
</evidence>
<feature type="domain" description="VOC" evidence="1">
    <location>
        <begin position="55"/>
        <end position="186"/>
    </location>
</feature>
<dbReference type="PANTHER" id="PTHR34109">
    <property type="entry name" value="BNAUNNG04460D PROTEIN-RELATED"/>
    <property type="match status" value="1"/>
</dbReference>
<evidence type="ECO:0000313" key="3">
    <source>
        <dbReference type="Proteomes" id="UP001549036"/>
    </source>
</evidence>
<dbReference type="SUPFAM" id="SSF54593">
    <property type="entry name" value="Glyoxalase/Bleomycin resistance protein/Dihydroxybiphenyl dioxygenase"/>
    <property type="match status" value="1"/>
</dbReference>
<dbReference type="RefSeq" id="WP_354416428.1">
    <property type="nucleotide sequence ID" value="NZ_JBEPLM010000009.1"/>
</dbReference>
<dbReference type="InterPro" id="IPR045517">
    <property type="entry name" value="Glyoxalase_8"/>
</dbReference>
<dbReference type="PROSITE" id="PS51819">
    <property type="entry name" value="VOC"/>
    <property type="match status" value="1"/>
</dbReference>
<gene>
    <name evidence="2" type="ORF">ABID26_004523</name>
</gene>
<dbReference type="Gene3D" id="3.10.180.10">
    <property type="entry name" value="2,3-Dihydroxybiphenyl 1,2-Dioxygenase, domain 1"/>
    <property type="match status" value="1"/>
</dbReference>